<accession>A0ACC0KD37</accession>
<evidence type="ECO:0000313" key="1">
    <source>
        <dbReference type="EMBL" id="KAI8434215.1"/>
    </source>
</evidence>
<gene>
    <name evidence="1" type="ORF">MSG28_012320</name>
</gene>
<dbReference type="EMBL" id="CM046121">
    <property type="protein sequence ID" value="KAI8434215.1"/>
    <property type="molecule type" value="Genomic_DNA"/>
</dbReference>
<keyword evidence="2" id="KW-1185">Reference proteome</keyword>
<organism evidence="1 2">
    <name type="scientific">Choristoneura fumiferana</name>
    <name type="common">Spruce budworm moth</name>
    <name type="synonym">Archips fumiferana</name>
    <dbReference type="NCBI Taxonomy" id="7141"/>
    <lineage>
        <taxon>Eukaryota</taxon>
        <taxon>Metazoa</taxon>
        <taxon>Ecdysozoa</taxon>
        <taxon>Arthropoda</taxon>
        <taxon>Hexapoda</taxon>
        <taxon>Insecta</taxon>
        <taxon>Pterygota</taxon>
        <taxon>Neoptera</taxon>
        <taxon>Endopterygota</taxon>
        <taxon>Lepidoptera</taxon>
        <taxon>Glossata</taxon>
        <taxon>Ditrysia</taxon>
        <taxon>Tortricoidea</taxon>
        <taxon>Tortricidae</taxon>
        <taxon>Tortricinae</taxon>
        <taxon>Choristoneura</taxon>
    </lineage>
</organism>
<comment type="caution">
    <text evidence="1">The sequence shown here is derived from an EMBL/GenBank/DDBJ whole genome shotgun (WGS) entry which is preliminary data.</text>
</comment>
<dbReference type="Proteomes" id="UP001064048">
    <property type="component" value="Chromosome 21"/>
</dbReference>
<evidence type="ECO:0000313" key="2">
    <source>
        <dbReference type="Proteomes" id="UP001064048"/>
    </source>
</evidence>
<reference evidence="1 2" key="1">
    <citation type="journal article" date="2022" name="Genome Biol. Evol.">
        <title>The Spruce Budworm Genome: Reconstructing the Evolutionary History of Antifreeze Proteins.</title>
        <authorList>
            <person name="Beliveau C."/>
            <person name="Gagne P."/>
            <person name="Picq S."/>
            <person name="Vernygora O."/>
            <person name="Keeling C.I."/>
            <person name="Pinkney K."/>
            <person name="Doucet D."/>
            <person name="Wen F."/>
            <person name="Johnston J.S."/>
            <person name="Maaroufi H."/>
            <person name="Boyle B."/>
            <person name="Laroche J."/>
            <person name="Dewar K."/>
            <person name="Juretic N."/>
            <person name="Blackburn G."/>
            <person name="Nisole A."/>
            <person name="Brunet B."/>
            <person name="Brandao M."/>
            <person name="Lumley L."/>
            <person name="Duan J."/>
            <person name="Quan G."/>
            <person name="Lucarotti C.J."/>
            <person name="Roe A.D."/>
            <person name="Sperling F.A.H."/>
            <person name="Levesque R.C."/>
            <person name="Cusson M."/>
        </authorList>
    </citation>
    <scope>NUCLEOTIDE SEQUENCE [LARGE SCALE GENOMIC DNA]</scope>
    <source>
        <strain evidence="1">Glfc:IPQL:Cfum</strain>
    </source>
</reference>
<proteinExistence type="predicted"/>
<sequence>MPKDFSNPSTLKFMTENFEKETEKRVAWFIANQDKIQKAVQSREKSSSNLTPALIRKVEIENSLVSLVNHLQASTVNRRKKAIRDGRVLGLAAIKRSSFEPEPVMKPIDENVSCILRTSLPVGGRREYLKVRNRVKPEDRYNFCETSSSVYGWRLRDSKTVPGTKFGRTYTYHRGVRSRSGPQPDPSHYNEPPPASNLVCFANI</sequence>
<name>A0ACC0KD37_CHOFU</name>
<protein>
    <submittedName>
        <fullName evidence="1">Uncharacterized protein</fullName>
    </submittedName>
</protein>